<dbReference type="InterPro" id="IPR016024">
    <property type="entry name" value="ARM-type_fold"/>
</dbReference>
<organism evidence="1 2">
    <name type="scientific">Digitaria exilis</name>
    <dbReference type="NCBI Taxonomy" id="1010633"/>
    <lineage>
        <taxon>Eukaryota</taxon>
        <taxon>Viridiplantae</taxon>
        <taxon>Streptophyta</taxon>
        <taxon>Embryophyta</taxon>
        <taxon>Tracheophyta</taxon>
        <taxon>Spermatophyta</taxon>
        <taxon>Magnoliopsida</taxon>
        <taxon>Liliopsida</taxon>
        <taxon>Poales</taxon>
        <taxon>Poaceae</taxon>
        <taxon>PACMAD clade</taxon>
        <taxon>Panicoideae</taxon>
        <taxon>Panicodae</taxon>
        <taxon>Paniceae</taxon>
        <taxon>Anthephorinae</taxon>
        <taxon>Digitaria</taxon>
    </lineage>
</organism>
<dbReference type="InterPro" id="IPR019516">
    <property type="entry name" value="Glomulin/ALF4"/>
</dbReference>
<dbReference type="EMBL" id="JACEFO010002394">
    <property type="protein sequence ID" value="KAF8661551.1"/>
    <property type="molecule type" value="Genomic_DNA"/>
</dbReference>
<evidence type="ECO:0008006" key="3">
    <source>
        <dbReference type="Google" id="ProtNLM"/>
    </source>
</evidence>
<dbReference type="GO" id="GO:0055105">
    <property type="term" value="F:ubiquitin-protein transferase inhibitor activity"/>
    <property type="evidence" value="ECO:0007669"/>
    <property type="project" value="TreeGrafter"/>
</dbReference>
<dbReference type="Proteomes" id="UP000636709">
    <property type="component" value="Unassembled WGS sequence"/>
</dbReference>
<evidence type="ECO:0000313" key="1">
    <source>
        <dbReference type="EMBL" id="KAF8661551.1"/>
    </source>
</evidence>
<dbReference type="InterPro" id="IPR013877">
    <property type="entry name" value="YAP-bd/ALF4/Glomulin"/>
</dbReference>
<dbReference type="PANTHER" id="PTHR15430">
    <property type="entry name" value="GLOMULIN"/>
    <property type="match status" value="1"/>
</dbReference>
<dbReference type="Gene3D" id="1.25.10.10">
    <property type="entry name" value="Leucine-rich Repeat Variant"/>
    <property type="match status" value="1"/>
</dbReference>
<dbReference type="SUPFAM" id="SSF48371">
    <property type="entry name" value="ARM repeat"/>
    <property type="match status" value="1"/>
</dbReference>
<gene>
    <name evidence="1" type="ORF">HU200_056972</name>
</gene>
<dbReference type="Pfam" id="PF08568">
    <property type="entry name" value="Kinetochor_Ybp2"/>
    <property type="match status" value="2"/>
</dbReference>
<name>A0A835E4Q9_9POAL</name>
<dbReference type="OrthoDB" id="619536at2759"/>
<dbReference type="AlphaFoldDB" id="A0A835E4Q9"/>
<dbReference type="InterPro" id="IPR011989">
    <property type="entry name" value="ARM-like"/>
</dbReference>
<keyword evidence="2" id="KW-1185">Reference proteome</keyword>
<accession>A0A835E4Q9</accession>
<reference evidence="1" key="1">
    <citation type="submission" date="2020-07" db="EMBL/GenBank/DDBJ databases">
        <title>Genome sequence and genetic diversity analysis of an under-domesticated orphan crop, white fonio (Digitaria exilis).</title>
        <authorList>
            <person name="Bennetzen J.L."/>
            <person name="Chen S."/>
            <person name="Ma X."/>
            <person name="Wang X."/>
            <person name="Yssel A.E.J."/>
            <person name="Chaluvadi S.R."/>
            <person name="Johnson M."/>
            <person name="Gangashetty P."/>
            <person name="Hamidou F."/>
            <person name="Sanogo M.D."/>
            <person name="Zwaenepoel A."/>
            <person name="Wallace J."/>
            <person name="Van De Peer Y."/>
            <person name="Van Deynze A."/>
        </authorList>
    </citation>
    <scope>NUCLEOTIDE SEQUENCE</scope>
    <source>
        <tissue evidence="1">Leaves</tissue>
    </source>
</reference>
<dbReference type="PANTHER" id="PTHR15430:SF1">
    <property type="entry name" value="GLOMULIN"/>
    <property type="match status" value="1"/>
</dbReference>
<comment type="caution">
    <text evidence="1">The sequence shown here is derived from an EMBL/GenBank/DDBJ whole genome shotgun (WGS) entry which is preliminary data.</text>
</comment>
<sequence length="623" mass="67968">MATGVPSAAATDAPPTLYAAAPYPERLREALTALSQACDSGVSDASEAASFTVSDTLDAAAAAIAMSAEADDGSDDAVARISEELLREVHEFLARSSSNQQQMAMDALSLVLPKPVAKLGAQSGGCWDIATAVLKFFVTNCSPRDMLSILCEALDAPIELPNGLSSFVLLLNALAEVLTSIQRRHVEQVKVALPAVLKVMRATVSECDEEHGKAAVDLFYAAYGIGNAIQEMCKSVVNRNKEDLCAILGLYSLQNIALVSRSRQHDILSACSIVLQHFRLIKFSGFSYLGLLTGSDVTSAMDKLSKDDVEDDADFLEYFSFAMDGAALTAVWTYMHDDVSKYAGEELELALKVVRDNHMKKWEAINMLKYVLSSISYPWIIKSHGINLLLSLVGENNVEEISNHADLTSYAPRIFATLKAIESVMMAAPEASMRKKAFAALKKVISMVPSSQRFDILQALVNNSMSPSLTAILLDLVRGEVLRESRQADIDCVESGGFQSHGELPPWASHALELVELILRPPEGGPPRLPEHTEQVISALNLLRFILIIDSRGPRPGKLFQKETLHKVHSEWLIPLRPIVAGIQSENERDDSEIANQIVCLLNPVQLVLHRCIELVEEKMKGC</sequence>
<evidence type="ECO:0000313" key="2">
    <source>
        <dbReference type="Proteomes" id="UP000636709"/>
    </source>
</evidence>
<dbReference type="GO" id="GO:0005737">
    <property type="term" value="C:cytoplasm"/>
    <property type="evidence" value="ECO:0007669"/>
    <property type="project" value="TreeGrafter"/>
</dbReference>
<proteinExistence type="predicted"/>
<protein>
    <recommendedName>
        <fullName evidence="3">Aberrant root formation protein 4</fullName>
    </recommendedName>
</protein>